<name>A0A8J4QAS3_9ROSI</name>
<dbReference type="SMART" id="SM00389">
    <property type="entry name" value="HOX"/>
    <property type="match status" value="2"/>
</dbReference>
<dbReference type="GO" id="GO:0005634">
    <property type="term" value="C:nucleus"/>
    <property type="evidence" value="ECO:0007669"/>
    <property type="project" value="UniProtKB-SubCell"/>
</dbReference>
<feature type="compositionally biased region" description="Polar residues" evidence="10">
    <location>
        <begin position="1154"/>
        <end position="1164"/>
    </location>
</feature>
<keyword evidence="5 8" id="KW-0371">Homeobox</keyword>
<accession>A0A8J4QAS3</accession>
<sequence length="1174" mass="130027">MATYFPNVSNQRDCLQTPYLGDQKFTSYSEAPFHPNNIMMYMNQASSGSYSDILSGNSLPPNCDESVGGRNEMMFIPPIGNRESMQSIDARLNAVTGDHLGNSVTGNSQVIPRRQLGVPDGEQNIQSQGLSLSLSTQIPSAVSVASFGSEYSNPGLSSFLGNTPCKGDESNRYKDLRSAECLLSGFPGGNHNATKPEALCNPHSSMNPKEMLCDQYLYEPSAFATTILNSRYLKASQQLLDEVVNVRKALKQRGLNKHQIQGIGLDVSKEADGRSNTQSVQMSSDPGESTTNSSCELSPAERQDLQNKKATLLSMLDEVDKRYRQYYHQMQIVVSSFDMVAGCGTAEPYTALALQTISRHFRSLRDAIASQIQVVQRSLGEQDTSPNGQGGIPRLRYVDQQLRQQRALQQFGVMRHAWRPQRGLPENSVSILRAWLFEHFLHPYPKDSEKIILARQTGLTRNQVANWFINARVRLWKPMVEEMYKEEFAESEMNSKSSPESALNVPRDNSLASEDRGEELQDSVISTTADSVHLGQAYDSKSVHIPNVEINGQSARIGFESSAHRDNVLGSGIMKLQGNQRPKVDDHNLYSDEIILPQQNGGGSLMAAAATYDMSELGSFVDGSQVSLALELRHCENDGFPMSGGANLRGNDTVTSSSGPESLDFQCMDLGKQHHRYRKPLAAQIYSINAHQWSPTIPLLGPTKASIAKKDSPPHPSNMHLFSISDSITGQNHFQNQNQHFDAYGSALSGSDTVLHHSLGVLPSIQSLGERMSRSIDLVQASTVAEESQINHTRHFMDLLGAANESNHQAQRLSLSLGSHVLVPSGQYRQRSFNSDLISPPSYLMSREEAQEPCNPGVEHVSSDYSYTGSSFASSSASLNRSYSTAYGTESFASVIGNSVYLKPAQSLLREIVNVGGREINLSNEKYVAKLCRGGRAGALGLSSELKAELYSNGLLSAEKHELQVKIAKLIALLEEVEDTYEKYYHQMEEVVSSFELITGAGAAKSYTALGLQAMSRHFCSLRDAIVSQINIRKRKFLQDLPRISTGLSQLNLFDSETRQTRMTLQQLSMMQGQRQAWRPIRGLPETSVAILRSWLFEHFLHPYPNETEKLMLASQTGLTKNQVSNWFINARVRLWKPMIEEMYKEEFGESSEDLNQLTSNSMTREGVSDPAED</sequence>
<feature type="region of interest" description="Disordered" evidence="10">
    <location>
        <begin position="490"/>
        <end position="520"/>
    </location>
</feature>
<dbReference type="AlphaFoldDB" id="A0A8J4QAS3"/>
<evidence type="ECO:0000256" key="1">
    <source>
        <dbReference type="ARBA" id="ARBA00004123"/>
    </source>
</evidence>
<dbReference type="Pfam" id="PF07526">
    <property type="entry name" value="POX"/>
    <property type="match status" value="2"/>
</dbReference>
<dbReference type="InterPro" id="IPR001356">
    <property type="entry name" value="HD"/>
</dbReference>
<feature type="domain" description="Homeobox" evidence="11">
    <location>
        <begin position="1075"/>
        <end position="1138"/>
    </location>
</feature>
<comment type="similarity">
    <text evidence="2">Belongs to the TALE/BELL homeobox family.</text>
</comment>
<gene>
    <name evidence="12" type="ORF">CMV_026727</name>
</gene>
<dbReference type="InterPro" id="IPR006563">
    <property type="entry name" value="POX_dom"/>
</dbReference>
<dbReference type="OrthoDB" id="10056939at2759"/>
<evidence type="ECO:0000256" key="4">
    <source>
        <dbReference type="ARBA" id="ARBA00023125"/>
    </source>
</evidence>
<reference evidence="12" key="1">
    <citation type="submission" date="2020-03" db="EMBL/GenBank/DDBJ databases">
        <title>Castanea mollissima Vanexum genome sequencing.</title>
        <authorList>
            <person name="Staton M."/>
        </authorList>
    </citation>
    <scope>NUCLEOTIDE SEQUENCE</scope>
    <source>
        <tissue evidence="12">Leaf</tissue>
    </source>
</reference>
<dbReference type="InterPro" id="IPR008422">
    <property type="entry name" value="KN_HD"/>
</dbReference>
<feature type="DNA-binding region" description="Homeobox" evidence="8">
    <location>
        <begin position="1077"/>
        <end position="1139"/>
    </location>
</feature>
<dbReference type="SUPFAM" id="SSF46689">
    <property type="entry name" value="Homeodomain-like"/>
    <property type="match status" value="2"/>
</dbReference>
<evidence type="ECO:0000256" key="5">
    <source>
        <dbReference type="ARBA" id="ARBA00023155"/>
    </source>
</evidence>
<organism evidence="12 13">
    <name type="scientific">Castanea mollissima</name>
    <name type="common">Chinese chestnut</name>
    <dbReference type="NCBI Taxonomy" id="60419"/>
    <lineage>
        <taxon>Eukaryota</taxon>
        <taxon>Viridiplantae</taxon>
        <taxon>Streptophyta</taxon>
        <taxon>Embryophyta</taxon>
        <taxon>Tracheophyta</taxon>
        <taxon>Spermatophyta</taxon>
        <taxon>Magnoliopsida</taxon>
        <taxon>eudicotyledons</taxon>
        <taxon>Gunneridae</taxon>
        <taxon>Pentapetalae</taxon>
        <taxon>rosids</taxon>
        <taxon>fabids</taxon>
        <taxon>Fagales</taxon>
        <taxon>Fagaceae</taxon>
        <taxon>Castanea</taxon>
    </lineage>
</organism>
<feature type="compositionally biased region" description="Polar residues" evidence="10">
    <location>
        <begin position="274"/>
        <end position="296"/>
    </location>
</feature>
<dbReference type="SMART" id="SM00574">
    <property type="entry name" value="POX"/>
    <property type="match status" value="2"/>
</dbReference>
<keyword evidence="6" id="KW-0804">Transcription</keyword>
<evidence type="ECO:0000256" key="7">
    <source>
        <dbReference type="ARBA" id="ARBA00023242"/>
    </source>
</evidence>
<dbReference type="EMBL" id="JRKL02008184">
    <property type="protein sequence ID" value="KAF3947092.1"/>
    <property type="molecule type" value="Genomic_DNA"/>
</dbReference>
<proteinExistence type="inferred from homology"/>
<keyword evidence="9" id="KW-0175">Coiled coil</keyword>
<dbReference type="GO" id="GO:0006355">
    <property type="term" value="P:regulation of DNA-templated transcription"/>
    <property type="evidence" value="ECO:0007669"/>
    <property type="project" value="InterPro"/>
</dbReference>
<dbReference type="CDD" id="cd00086">
    <property type="entry name" value="homeodomain"/>
    <property type="match status" value="2"/>
</dbReference>
<keyword evidence="4 8" id="KW-0238">DNA-binding</keyword>
<feature type="region of interest" description="Disordered" evidence="10">
    <location>
        <begin position="1150"/>
        <end position="1174"/>
    </location>
</feature>
<keyword evidence="3" id="KW-0805">Transcription regulation</keyword>
<feature type="domain" description="Homeobox" evidence="11">
    <location>
        <begin position="415"/>
        <end position="478"/>
    </location>
</feature>
<evidence type="ECO:0000313" key="13">
    <source>
        <dbReference type="Proteomes" id="UP000737018"/>
    </source>
</evidence>
<dbReference type="InterPro" id="IPR009057">
    <property type="entry name" value="Homeodomain-like_sf"/>
</dbReference>
<evidence type="ECO:0000256" key="10">
    <source>
        <dbReference type="SAM" id="MobiDB-lite"/>
    </source>
</evidence>
<dbReference type="InterPro" id="IPR050224">
    <property type="entry name" value="TALE_homeobox"/>
</dbReference>
<comment type="caution">
    <text evidence="12">The sequence shown here is derived from an EMBL/GenBank/DDBJ whole genome shotgun (WGS) entry which is preliminary data.</text>
</comment>
<dbReference type="PANTHER" id="PTHR11850">
    <property type="entry name" value="HOMEOBOX PROTEIN TRANSCRIPTION FACTORS"/>
    <property type="match status" value="1"/>
</dbReference>
<evidence type="ECO:0000256" key="9">
    <source>
        <dbReference type="SAM" id="Coils"/>
    </source>
</evidence>
<keyword evidence="13" id="KW-1185">Reference proteome</keyword>
<dbReference type="GO" id="GO:0003677">
    <property type="term" value="F:DNA binding"/>
    <property type="evidence" value="ECO:0007669"/>
    <property type="project" value="UniProtKB-UniRule"/>
</dbReference>
<evidence type="ECO:0000256" key="8">
    <source>
        <dbReference type="PROSITE-ProRule" id="PRU00108"/>
    </source>
</evidence>
<dbReference type="PROSITE" id="PS50071">
    <property type="entry name" value="HOMEOBOX_2"/>
    <property type="match status" value="2"/>
</dbReference>
<dbReference type="Proteomes" id="UP000737018">
    <property type="component" value="Unassembled WGS sequence"/>
</dbReference>
<evidence type="ECO:0000313" key="12">
    <source>
        <dbReference type="EMBL" id="KAF3947092.1"/>
    </source>
</evidence>
<evidence type="ECO:0000256" key="3">
    <source>
        <dbReference type="ARBA" id="ARBA00023015"/>
    </source>
</evidence>
<evidence type="ECO:0000256" key="6">
    <source>
        <dbReference type="ARBA" id="ARBA00023163"/>
    </source>
</evidence>
<protein>
    <recommendedName>
        <fullName evidence="11">Homeobox domain-containing protein</fullName>
    </recommendedName>
</protein>
<feature type="region of interest" description="Disordered" evidence="10">
    <location>
        <begin position="266"/>
        <end position="301"/>
    </location>
</feature>
<evidence type="ECO:0000256" key="2">
    <source>
        <dbReference type="ARBA" id="ARBA00006454"/>
    </source>
</evidence>
<feature type="DNA-binding region" description="Homeobox" evidence="8">
    <location>
        <begin position="417"/>
        <end position="479"/>
    </location>
</feature>
<dbReference type="Pfam" id="PF05920">
    <property type="entry name" value="Homeobox_KN"/>
    <property type="match status" value="2"/>
</dbReference>
<comment type="subcellular location">
    <subcellularLocation>
        <location evidence="1 8">Nucleus</location>
    </subcellularLocation>
</comment>
<keyword evidence="7 8" id="KW-0539">Nucleus</keyword>
<feature type="coiled-coil region" evidence="9">
    <location>
        <begin position="960"/>
        <end position="987"/>
    </location>
</feature>
<dbReference type="Gene3D" id="1.10.10.60">
    <property type="entry name" value="Homeodomain-like"/>
    <property type="match status" value="2"/>
</dbReference>
<evidence type="ECO:0000259" key="11">
    <source>
        <dbReference type="PROSITE" id="PS50071"/>
    </source>
</evidence>
<feature type="compositionally biased region" description="Polar residues" evidence="10">
    <location>
        <begin position="492"/>
        <end position="501"/>
    </location>
</feature>